<dbReference type="Pfam" id="PF02683">
    <property type="entry name" value="DsbD_TM"/>
    <property type="match status" value="1"/>
</dbReference>
<accession>A0A839ISU5</accession>
<dbReference type="GO" id="GO:0017004">
    <property type="term" value="P:cytochrome complex assembly"/>
    <property type="evidence" value="ECO:0007669"/>
    <property type="project" value="UniProtKB-KW"/>
</dbReference>
<keyword evidence="9" id="KW-1185">Reference proteome</keyword>
<feature type="transmembrane region" description="Helical" evidence="6">
    <location>
        <begin position="93"/>
        <end position="113"/>
    </location>
</feature>
<evidence type="ECO:0000313" key="9">
    <source>
        <dbReference type="Proteomes" id="UP000565262"/>
    </source>
</evidence>
<evidence type="ECO:0000313" key="8">
    <source>
        <dbReference type="EMBL" id="MBB1488021.1"/>
    </source>
</evidence>
<dbReference type="GO" id="GO:0045454">
    <property type="term" value="P:cell redox homeostasis"/>
    <property type="evidence" value="ECO:0007669"/>
    <property type="project" value="TreeGrafter"/>
</dbReference>
<protein>
    <submittedName>
        <fullName evidence="8">Sulfite exporter TauE/SafE family protein</fullName>
    </submittedName>
</protein>
<proteinExistence type="predicted"/>
<evidence type="ECO:0000256" key="1">
    <source>
        <dbReference type="ARBA" id="ARBA00004141"/>
    </source>
</evidence>
<keyword evidence="4 6" id="KW-1133">Transmembrane helix</keyword>
<comment type="caution">
    <text evidence="8">The sequence shown here is derived from an EMBL/GenBank/DDBJ whole genome shotgun (WGS) entry which is preliminary data.</text>
</comment>
<evidence type="ECO:0000256" key="6">
    <source>
        <dbReference type="SAM" id="Phobius"/>
    </source>
</evidence>
<sequence>MESMIQSALIADQQSLFIIGIIFVTGLLTSLTPCVYPMLPITVSVIGSQASNKRQSIHFSLIYVLGLALFYSLLGMLAASTGQLFGTVASHPLTLIIVGTFCLLMAAWMLGWINPMNNPAMPQLSFSQPWLNVFVAGCLSGLVMAPCTSPVLGMLLMYVASEGNRLWAALLMFVFAFGMSALLILAGSFSGFMSSIPRSGKWLNLSKYLMAALMGFTALYLFYQAI</sequence>
<organism evidence="8 9">
    <name type="scientific">Oceanospirillum sediminis</name>
    <dbReference type="NCBI Taxonomy" id="2760088"/>
    <lineage>
        <taxon>Bacteria</taxon>
        <taxon>Pseudomonadati</taxon>
        <taxon>Pseudomonadota</taxon>
        <taxon>Gammaproteobacteria</taxon>
        <taxon>Oceanospirillales</taxon>
        <taxon>Oceanospirillaceae</taxon>
        <taxon>Oceanospirillum</taxon>
    </lineage>
</organism>
<keyword evidence="2 6" id="KW-0812">Transmembrane</keyword>
<dbReference type="EMBL" id="JACJFM010000022">
    <property type="protein sequence ID" value="MBB1488021.1"/>
    <property type="molecule type" value="Genomic_DNA"/>
</dbReference>
<feature type="transmembrane region" description="Helical" evidence="6">
    <location>
        <begin position="59"/>
        <end position="81"/>
    </location>
</feature>
<dbReference type="RefSeq" id="WP_182809798.1">
    <property type="nucleotide sequence ID" value="NZ_JACJFM010000022.1"/>
</dbReference>
<evidence type="ECO:0000259" key="7">
    <source>
        <dbReference type="Pfam" id="PF02683"/>
    </source>
</evidence>
<keyword evidence="5 6" id="KW-0472">Membrane</keyword>
<dbReference type="Proteomes" id="UP000565262">
    <property type="component" value="Unassembled WGS sequence"/>
</dbReference>
<gene>
    <name evidence="8" type="ORF">H4O21_15550</name>
</gene>
<reference evidence="8 9" key="1">
    <citation type="submission" date="2020-08" db="EMBL/GenBank/DDBJ databases">
        <title>Oceanospirillum sp. nov. isolated from marine sediment.</title>
        <authorList>
            <person name="Ji X."/>
        </authorList>
    </citation>
    <scope>NUCLEOTIDE SEQUENCE [LARGE SCALE GENOMIC DNA]</scope>
    <source>
        <strain evidence="8 9">D5</strain>
    </source>
</reference>
<dbReference type="GO" id="GO:0015035">
    <property type="term" value="F:protein-disulfide reductase activity"/>
    <property type="evidence" value="ECO:0007669"/>
    <property type="project" value="TreeGrafter"/>
</dbReference>
<feature type="domain" description="Cytochrome C biogenesis protein transmembrane" evidence="7">
    <location>
        <begin position="17"/>
        <end position="222"/>
    </location>
</feature>
<name>A0A839ISU5_9GAMM</name>
<evidence type="ECO:0000256" key="3">
    <source>
        <dbReference type="ARBA" id="ARBA00022748"/>
    </source>
</evidence>
<feature type="transmembrane region" description="Helical" evidence="6">
    <location>
        <begin position="133"/>
        <end position="159"/>
    </location>
</feature>
<feature type="transmembrane region" description="Helical" evidence="6">
    <location>
        <begin position="166"/>
        <end position="193"/>
    </location>
</feature>
<evidence type="ECO:0000256" key="5">
    <source>
        <dbReference type="ARBA" id="ARBA00023136"/>
    </source>
</evidence>
<dbReference type="PANTHER" id="PTHR32234">
    <property type="entry name" value="THIOL:DISULFIDE INTERCHANGE PROTEIN DSBD"/>
    <property type="match status" value="1"/>
</dbReference>
<evidence type="ECO:0000256" key="2">
    <source>
        <dbReference type="ARBA" id="ARBA00022692"/>
    </source>
</evidence>
<feature type="transmembrane region" description="Helical" evidence="6">
    <location>
        <begin position="16"/>
        <end position="39"/>
    </location>
</feature>
<dbReference type="GO" id="GO:0016020">
    <property type="term" value="C:membrane"/>
    <property type="evidence" value="ECO:0007669"/>
    <property type="project" value="UniProtKB-SubCell"/>
</dbReference>
<dbReference type="PANTHER" id="PTHR32234:SF0">
    <property type="entry name" value="THIOL:DISULFIDE INTERCHANGE PROTEIN DSBD"/>
    <property type="match status" value="1"/>
</dbReference>
<dbReference type="AlphaFoldDB" id="A0A839ISU5"/>
<evidence type="ECO:0000256" key="4">
    <source>
        <dbReference type="ARBA" id="ARBA00022989"/>
    </source>
</evidence>
<feature type="transmembrane region" description="Helical" evidence="6">
    <location>
        <begin position="205"/>
        <end position="223"/>
    </location>
</feature>
<keyword evidence="3" id="KW-0201">Cytochrome c-type biogenesis</keyword>
<dbReference type="InterPro" id="IPR003834">
    <property type="entry name" value="Cyt_c_assmbl_TM_dom"/>
</dbReference>
<comment type="subcellular location">
    <subcellularLocation>
        <location evidence="1">Membrane</location>
        <topology evidence="1">Multi-pass membrane protein</topology>
    </subcellularLocation>
</comment>